<dbReference type="InterPro" id="IPR001054">
    <property type="entry name" value="A/G_cyclase"/>
</dbReference>
<proteinExistence type="predicted"/>
<dbReference type="PROSITE" id="PS50125">
    <property type="entry name" value="GUANYLATE_CYCLASE_2"/>
    <property type="match status" value="1"/>
</dbReference>
<evidence type="ECO:0000259" key="1">
    <source>
        <dbReference type="PROSITE" id="PS50125"/>
    </source>
</evidence>
<organism evidence="2">
    <name type="scientific">marine sediment metagenome</name>
    <dbReference type="NCBI Taxonomy" id="412755"/>
    <lineage>
        <taxon>unclassified sequences</taxon>
        <taxon>metagenomes</taxon>
        <taxon>ecological metagenomes</taxon>
    </lineage>
</organism>
<dbReference type="Pfam" id="PF00211">
    <property type="entry name" value="Guanylate_cyc"/>
    <property type="match status" value="1"/>
</dbReference>
<dbReference type="GO" id="GO:0009190">
    <property type="term" value="P:cyclic nucleotide biosynthetic process"/>
    <property type="evidence" value="ECO:0007669"/>
    <property type="project" value="InterPro"/>
</dbReference>
<dbReference type="PANTHER" id="PTHR47455">
    <property type="entry name" value="ADENYLYL CYCLASE BETA"/>
    <property type="match status" value="1"/>
</dbReference>
<feature type="domain" description="Guanylate cyclase" evidence="1">
    <location>
        <begin position="1"/>
        <end position="56"/>
    </location>
</feature>
<sequence>ESIERNGEIEIDNKKMKLKASIGINTGLCISGEIGSPLRKEFTVIGDTVNLASRLQVIAPTGEIMIGERTYQKIKANFTFAYPHKLKIKGKKDLITAYTLKS</sequence>
<accession>X1QDG8</accession>
<dbReference type="CDD" id="cd07302">
    <property type="entry name" value="CHD"/>
    <property type="match status" value="1"/>
</dbReference>
<comment type="caution">
    <text evidence="2">The sequence shown here is derived from an EMBL/GenBank/DDBJ whole genome shotgun (WGS) entry which is preliminary data.</text>
</comment>
<dbReference type="AlphaFoldDB" id="X1QDG8"/>
<dbReference type="Gene3D" id="3.30.70.1230">
    <property type="entry name" value="Nucleotide cyclase"/>
    <property type="match status" value="1"/>
</dbReference>
<dbReference type="GO" id="GO:0035556">
    <property type="term" value="P:intracellular signal transduction"/>
    <property type="evidence" value="ECO:0007669"/>
    <property type="project" value="InterPro"/>
</dbReference>
<dbReference type="InterPro" id="IPR029787">
    <property type="entry name" value="Nucleotide_cyclase"/>
</dbReference>
<dbReference type="SUPFAM" id="SSF55073">
    <property type="entry name" value="Nucleotide cyclase"/>
    <property type="match status" value="1"/>
</dbReference>
<dbReference type="PANTHER" id="PTHR47455:SF1">
    <property type="entry name" value="GUANYLATE CYCLASE DOMAIN-CONTAINING PROTEIN"/>
    <property type="match status" value="1"/>
</dbReference>
<evidence type="ECO:0000313" key="2">
    <source>
        <dbReference type="EMBL" id="GAI49045.1"/>
    </source>
</evidence>
<reference evidence="2" key="1">
    <citation type="journal article" date="2014" name="Front. Microbiol.">
        <title>High frequency of phylogenetically diverse reductive dehalogenase-homologous genes in deep subseafloor sedimentary metagenomes.</title>
        <authorList>
            <person name="Kawai M."/>
            <person name="Futagami T."/>
            <person name="Toyoda A."/>
            <person name="Takaki Y."/>
            <person name="Nishi S."/>
            <person name="Hori S."/>
            <person name="Arai W."/>
            <person name="Tsubouchi T."/>
            <person name="Morono Y."/>
            <person name="Uchiyama I."/>
            <person name="Ito T."/>
            <person name="Fujiyama A."/>
            <person name="Inagaki F."/>
            <person name="Takami H."/>
        </authorList>
    </citation>
    <scope>NUCLEOTIDE SEQUENCE</scope>
    <source>
        <strain evidence="2">Expedition CK06-06</strain>
    </source>
</reference>
<protein>
    <recommendedName>
        <fullName evidence="1">Guanylate cyclase domain-containing protein</fullName>
    </recommendedName>
</protein>
<gene>
    <name evidence="2" type="ORF">S06H3_61023</name>
</gene>
<dbReference type="EMBL" id="BARV01039914">
    <property type="protein sequence ID" value="GAI49045.1"/>
    <property type="molecule type" value="Genomic_DNA"/>
</dbReference>
<feature type="non-terminal residue" evidence="2">
    <location>
        <position position="1"/>
    </location>
</feature>
<name>X1QDG8_9ZZZZ</name>